<comment type="similarity">
    <text evidence="6">Belongs to the RuvA family.</text>
</comment>
<dbReference type="GO" id="GO:0006310">
    <property type="term" value="P:DNA recombination"/>
    <property type="evidence" value="ECO:0007669"/>
    <property type="project" value="UniProtKB-UniRule"/>
</dbReference>
<dbReference type="Gene3D" id="1.10.150.20">
    <property type="entry name" value="5' to 3' exonuclease, C-terminal subdomain"/>
    <property type="match status" value="1"/>
</dbReference>
<reference evidence="9 10" key="1">
    <citation type="submission" date="2019-11" db="EMBL/GenBank/DDBJ databases">
        <title>Characterization of Elizabethkingia argenteiflava sp. nov., isolated from inner surface of Soybean Pods.</title>
        <authorList>
            <person name="Mo S."/>
        </authorList>
    </citation>
    <scope>NUCLEOTIDE SEQUENCE [LARGE SCALE GENOMIC DNA]</scope>
    <source>
        <strain evidence="9 10">YB22</strain>
    </source>
</reference>
<dbReference type="AlphaFoldDB" id="A0A845PWC1"/>
<dbReference type="GO" id="GO:0048476">
    <property type="term" value="C:Holliday junction resolvase complex"/>
    <property type="evidence" value="ECO:0007669"/>
    <property type="project" value="UniProtKB-UniRule"/>
</dbReference>
<dbReference type="SUPFAM" id="SSF50249">
    <property type="entry name" value="Nucleic acid-binding proteins"/>
    <property type="match status" value="1"/>
</dbReference>
<sequence>MINFLRGKVYELAPTYVIIDVNGIGYYVGISLQTSQKLSSGQDVFLYIQQIFREDAQLLFGFSTLTEKEVFNLLISVNGVGAVSALILLSSLEVYDIANAILNKNSLVLQKIKGIGAKTAERIIVDLRDKMQKYSDVGEASSWAITDNKTKEEALSALEVLGIGRKASEKIADKILKADPGINVENLVKQILKNI</sequence>
<proteinExistence type="inferred from homology"/>
<dbReference type="InterPro" id="IPR011114">
    <property type="entry name" value="RuvA_C"/>
</dbReference>
<name>A0A845PWC1_9FLAO</name>
<evidence type="ECO:0000256" key="1">
    <source>
        <dbReference type="ARBA" id="ARBA00022490"/>
    </source>
</evidence>
<dbReference type="Gene3D" id="2.40.50.140">
    <property type="entry name" value="Nucleic acid-binding proteins"/>
    <property type="match status" value="1"/>
</dbReference>
<evidence type="ECO:0000256" key="6">
    <source>
        <dbReference type="HAMAP-Rule" id="MF_00031"/>
    </source>
</evidence>
<dbReference type="Pfam" id="PF01330">
    <property type="entry name" value="RuvA_N"/>
    <property type="match status" value="1"/>
</dbReference>
<dbReference type="GO" id="GO:0009379">
    <property type="term" value="C:Holliday junction helicase complex"/>
    <property type="evidence" value="ECO:0007669"/>
    <property type="project" value="InterPro"/>
</dbReference>
<keyword evidence="10" id="KW-1185">Reference proteome</keyword>
<dbReference type="InterPro" id="IPR010994">
    <property type="entry name" value="RuvA_2-like"/>
</dbReference>
<dbReference type="GO" id="GO:0009378">
    <property type="term" value="F:four-way junction helicase activity"/>
    <property type="evidence" value="ECO:0007669"/>
    <property type="project" value="InterPro"/>
</dbReference>
<comment type="subunit">
    <text evidence="6">Homotetramer. Forms an RuvA(8)-RuvB(12)-Holliday junction (HJ) complex. HJ DNA is sandwiched between 2 RuvA tetramers; dsDNA enters through RuvA and exits via RuvB. An RuvB hexamer assembles on each DNA strand where it exits the tetramer. Each RuvB hexamer is contacted by two RuvA subunits (via domain III) on 2 adjacent RuvB subunits; this complex drives branch migration. In the full resolvosome a probable DNA-RuvA(4)-RuvB(12)-RuvC(2) complex forms which resolves the HJ.</text>
</comment>
<comment type="caution">
    <text evidence="9">The sequence shown here is derived from an EMBL/GenBank/DDBJ whole genome shotgun (WGS) entry which is preliminary data.</text>
</comment>
<dbReference type="Proteomes" id="UP000553459">
    <property type="component" value="Unassembled WGS sequence"/>
</dbReference>
<dbReference type="NCBIfam" id="TIGR00084">
    <property type="entry name" value="ruvA"/>
    <property type="match status" value="1"/>
</dbReference>
<comment type="domain">
    <text evidence="6">Has three domains with a flexible linker between the domains II and III and assumes an 'L' shape. Domain III is highly mobile and contacts RuvB.</text>
</comment>
<dbReference type="Pfam" id="PF14520">
    <property type="entry name" value="HHH_5"/>
    <property type="match status" value="1"/>
</dbReference>
<dbReference type="Gene3D" id="1.10.8.10">
    <property type="entry name" value="DNA helicase RuvA subunit, C-terminal domain"/>
    <property type="match status" value="1"/>
</dbReference>
<evidence type="ECO:0000313" key="10">
    <source>
        <dbReference type="Proteomes" id="UP000553459"/>
    </source>
</evidence>
<evidence type="ECO:0000313" key="9">
    <source>
        <dbReference type="EMBL" id="NAW51473.1"/>
    </source>
</evidence>
<dbReference type="InterPro" id="IPR013849">
    <property type="entry name" value="DNA_helicase_Holl-junc_RuvA_I"/>
</dbReference>
<keyword evidence="4 6" id="KW-0233">DNA recombination</keyword>
<keyword evidence="1 6" id="KW-0963">Cytoplasm</keyword>
<keyword evidence="2 6" id="KW-0227">DNA damage</keyword>
<dbReference type="GO" id="GO:0005524">
    <property type="term" value="F:ATP binding"/>
    <property type="evidence" value="ECO:0007669"/>
    <property type="project" value="InterPro"/>
</dbReference>
<dbReference type="InterPro" id="IPR012340">
    <property type="entry name" value="NA-bd_OB-fold"/>
</dbReference>
<dbReference type="GO" id="GO:0005737">
    <property type="term" value="C:cytoplasm"/>
    <property type="evidence" value="ECO:0007669"/>
    <property type="project" value="UniProtKB-SubCell"/>
</dbReference>
<dbReference type="SUPFAM" id="SSF47781">
    <property type="entry name" value="RuvA domain 2-like"/>
    <property type="match status" value="1"/>
</dbReference>
<evidence type="ECO:0000259" key="7">
    <source>
        <dbReference type="Pfam" id="PF01330"/>
    </source>
</evidence>
<comment type="subcellular location">
    <subcellularLocation>
        <location evidence="6">Cytoplasm</location>
    </subcellularLocation>
</comment>
<evidence type="ECO:0000256" key="3">
    <source>
        <dbReference type="ARBA" id="ARBA00023125"/>
    </source>
</evidence>
<comment type="function">
    <text evidence="6">The RuvA-RuvB-RuvC complex processes Holliday junction (HJ) DNA during genetic recombination and DNA repair, while the RuvA-RuvB complex plays an important role in the rescue of blocked DNA replication forks via replication fork reversal (RFR). RuvA specifically binds to HJ cruciform DNA, conferring on it an open structure. The RuvB hexamer acts as an ATP-dependent pump, pulling dsDNA into and through the RuvAB complex. HJ branch migration allows RuvC to scan DNA until it finds its consensus sequence, where it cleaves and resolves the cruciform DNA.</text>
</comment>
<dbReference type="EMBL" id="JAAABJ010000543">
    <property type="protein sequence ID" value="NAW51473.1"/>
    <property type="molecule type" value="Genomic_DNA"/>
</dbReference>
<evidence type="ECO:0000259" key="8">
    <source>
        <dbReference type="Pfam" id="PF07499"/>
    </source>
</evidence>
<dbReference type="GO" id="GO:0000400">
    <property type="term" value="F:four-way junction DNA binding"/>
    <property type="evidence" value="ECO:0007669"/>
    <property type="project" value="UniProtKB-UniRule"/>
</dbReference>
<evidence type="ECO:0000256" key="5">
    <source>
        <dbReference type="ARBA" id="ARBA00023204"/>
    </source>
</evidence>
<comment type="caution">
    <text evidence="6">Lacks conserved residue(s) required for the propagation of feature annotation.</text>
</comment>
<evidence type="ECO:0000256" key="2">
    <source>
        <dbReference type="ARBA" id="ARBA00022763"/>
    </source>
</evidence>
<dbReference type="RefSeq" id="WP_166519752.1">
    <property type="nucleotide sequence ID" value="NZ_JAAABJ010000543.1"/>
</dbReference>
<feature type="domain" description="DNA helicase Holliday junction RuvA type" evidence="7">
    <location>
        <begin position="1"/>
        <end position="61"/>
    </location>
</feature>
<organism evidence="9 10">
    <name type="scientific">Elizabethkingia argenteiflava</name>
    <dbReference type="NCBI Taxonomy" id="2681556"/>
    <lineage>
        <taxon>Bacteria</taxon>
        <taxon>Pseudomonadati</taxon>
        <taxon>Bacteroidota</taxon>
        <taxon>Flavobacteriia</taxon>
        <taxon>Flavobacteriales</taxon>
        <taxon>Weeksellaceae</taxon>
        <taxon>Elizabethkingia</taxon>
    </lineage>
</organism>
<evidence type="ECO:0000256" key="4">
    <source>
        <dbReference type="ARBA" id="ARBA00023172"/>
    </source>
</evidence>
<feature type="domain" description="Holliday junction DNA helicase RuvA C-terminal" evidence="8">
    <location>
        <begin position="152"/>
        <end position="194"/>
    </location>
</feature>
<accession>A0A845PWC1</accession>
<feature type="region of interest" description="Domain III" evidence="6">
    <location>
        <begin position="146"/>
        <end position="195"/>
    </location>
</feature>
<protein>
    <recommendedName>
        <fullName evidence="6">Holliday junction branch migration complex subunit RuvA</fullName>
    </recommendedName>
</protein>
<dbReference type="GO" id="GO:0006281">
    <property type="term" value="P:DNA repair"/>
    <property type="evidence" value="ECO:0007669"/>
    <property type="project" value="UniProtKB-UniRule"/>
</dbReference>
<dbReference type="HAMAP" id="MF_00031">
    <property type="entry name" value="DNA_HJ_migration_RuvA"/>
    <property type="match status" value="1"/>
</dbReference>
<keyword evidence="5 6" id="KW-0234">DNA repair</keyword>
<dbReference type="CDD" id="cd14332">
    <property type="entry name" value="UBA_RuvA_C"/>
    <property type="match status" value="1"/>
</dbReference>
<dbReference type="SUPFAM" id="SSF46929">
    <property type="entry name" value="DNA helicase RuvA subunit, C-terminal domain"/>
    <property type="match status" value="1"/>
</dbReference>
<keyword evidence="3 6" id="KW-0238">DNA-binding</keyword>
<dbReference type="InterPro" id="IPR000085">
    <property type="entry name" value="RuvA"/>
</dbReference>
<gene>
    <name evidence="6 9" type="primary">ruvA</name>
    <name evidence="9" type="ORF">GNY06_08805</name>
</gene>
<dbReference type="Pfam" id="PF07499">
    <property type="entry name" value="RuvA_C"/>
    <property type="match status" value="1"/>
</dbReference>
<dbReference type="InterPro" id="IPR036267">
    <property type="entry name" value="RuvA_C_sf"/>
</dbReference>